<dbReference type="EMBL" id="LR215024">
    <property type="protein sequence ID" value="VEU70761.1"/>
    <property type="molecule type" value="Genomic_DNA"/>
</dbReference>
<evidence type="ECO:0000259" key="1">
    <source>
        <dbReference type="PROSITE" id="PS50830"/>
    </source>
</evidence>
<proteinExistence type="predicted"/>
<dbReference type="InterPro" id="IPR016071">
    <property type="entry name" value="Staphylococal_nuclease_OB-fold"/>
</dbReference>
<dbReference type="AlphaFoldDB" id="A0A449AVY9"/>
<dbReference type="GO" id="GO:0016787">
    <property type="term" value="F:hydrolase activity"/>
    <property type="evidence" value="ECO:0007669"/>
    <property type="project" value="UniProtKB-KW"/>
</dbReference>
<dbReference type="PROSITE" id="PS50830">
    <property type="entry name" value="TNASE_3"/>
    <property type="match status" value="1"/>
</dbReference>
<dbReference type="SMART" id="SM00318">
    <property type="entry name" value="SNc"/>
    <property type="match status" value="1"/>
</dbReference>
<keyword evidence="2" id="KW-0540">Nuclease</keyword>
<organism evidence="2 3">
    <name type="scientific">Mycoplasmopsis glycophila</name>
    <dbReference type="NCBI Taxonomy" id="171285"/>
    <lineage>
        <taxon>Bacteria</taxon>
        <taxon>Bacillati</taxon>
        <taxon>Mycoplasmatota</taxon>
        <taxon>Mycoplasmoidales</taxon>
        <taxon>Metamycoplasmataceae</taxon>
        <taxon>Mycoplasmopsis</taxon>
    </lineage>
</organism>
<keyword evidence="3" id="KW-1185">Reference proteome</keyword>
<name>A0A449AVY9_9BACT</name>
<feature type="domain" description="TNase-like" evidence="1">
    <location>
        <begin position="41"/>
        <end position="193"/>
    </location>
</feature>
<evidence type="ECO:0000313" key="2">
    <source>
        <dbReference type="EMBL" id="VEU70761.1"/>
    </source>
</evidence>
<dbReference type="EC" id="3.1.31.-" evidence="2"/>
<gene>
    <name evidence="2" type="primary">yhcR</name>
    <name evidence="2" type="ORF">NCTC10194_00563</name>
</gene>
<dbReference type="SUPFAM" id="SSF50199">
    <property type="entry name" value="Staphylococcal nuclease"/>
    <property type="match status" value="1"/>
</dbReference>
<dbReference type="GO" id="GO:0004519">
    <property type="term" value="F:endonuclease activity"/>
    <property type="evidence" value="ECO:0007669"/>
    <property type="project" value="UniProtKB-KW"/>
</dbReference>
<dbReference type="Proteomes" id="UP000290815">
    <property type="component" value="Chromosome"/>
</dbReference>
<reference evidence="2 3" key="1">
    <citation type="submission" date="2019-01" db="EMBL/GenBank/DDBJ databases">
        <authorList>
            <consortium name="Pathogen Informatics"/>
        </authorList>
    </citation>
    <scope>NUCLEOTIDE SEQUENCE [LARGE SCALE GENOMIC DNA]</scope>
    <source>
        <strain evidence="2 3">NCTC10194</strain>
    </source>
</reference>
<protein>
    <submittedName>
        <fullName evidence="2">Endonuclease YhcR</fullName>
        <ecNumber evidence="2">3.1.31.-</ecNumber>
    </submittedName>
</protein>
<accession>A0A449AVY9</accession>
<evidence type="ECO:0000313" key="3">
    <source>
        <dbReference type="Proteomes" id="UP000290815"/>
    </source>
</evidence>
<dbReference type="KEGG" id="mgly:NCTC10194_00563"/>
<keyword evidence="2" id="KW-0255">Endonuclease</keyword>
<dbReference type="Gene3D" id="2.40.50.90">
    <property type="match status" value="1"/>
</dbReference>
<dbReference type="InterPro" id="IPR035437">
    <property type="entry name" value="SNase_OB-fold_sf"/>
</dbReference>
<sequence length="205" mass="23846">MRFGVNKICISILGFCFVLLSVIFGAIKFKENRFLVGQSIVRQKYIVTKVIDGDTFEINNSKVVRLFGIDCPEVYKTYKDEKLAEYENYFGQKATNYVKKYLAKHNFGVYLDVISKDKYNRDVCVAYVNKEAKIARSLNLELIKNGLAIPAYLDVHKKKSPYYQKGSFALEYYKLSLESYENAKMTKIGLNSYKLTQVFHKKRRN</sequence>
<keyword evidence="2" id="KW-0378">Hydrolase</keyword>
<dbReference type="Pfam" id="PF00565">
    <property type="entry name" value="SNase"/>
    <property type="match status" value="1"/>
</dbReference>